<evidence type="ECO:0000313" key="10">
    <source>
        <dbReference type="EMBL" id="CAB3363157.1"/>
    </source>
</evidence>
<dbReference type="InterPro" id="IPR022755">
    <property type="entry name" value="Znf_C2H2_jaz"/>
</dbReference>
<dbReference type="Proteomes" id="UP000494165">
    <property type="component" value="Unassembled WGS sequence"/>
</dbReference>
<dbReference type="GO" id="GO:0005737">
    <property type="term" value="C:cytoplasm"/>
    <property type="evidence" value="ECO:0007669"/>
    <property type="project" value="UniProtKB-SubCell"/>
</dbReference>
<feature type="domain" description="C2H2-type" evidence="9">
    <location>
        <begin position="67"/>
        <end position="89"/>
    </location>
</feature>
<keyword evidence="3" id="KW-0690">Ribosome biogenesis</keyword>
<gene>
    <name evidence="10" type="ORF">CLODIP_2_CD14875</name>
</gene>
<organism evidence="10 11">
    <name type="scientific">Cloeon dipterum</name>
    <dbReference type="NCBI Taxonomy" id="197152"/>
    <lineage>
        <taxon>Eukaryota</taxon>
        <taxon>Metazoa</taxon>
        <taxon>Ecdysozoa</taxon>
        <taxon>Arthropoda</taxon>
        <taxon>Hexapoda</taxon>
        <taxon>Insecta</taxon>
        <taxon>Pterygota</taxon>
        <taxon>Palaeoptera</taxon>
        <taxon>Ephemeroptera</taxon>
        <taxon>Pisciforma</taxon>
        <taxon>Baetidae</taxon>
        <taxon>Cloeon</taxon>
    </lineage>
</organism>
<dbReference type="InterPro" id="IPR040025">
    <property type="entry name" value="Znf622/Rei1/Reh1"/>
</dbReference>
<comment type="caution">
    <text evidence="10">The sequence shown here is derived from an EMBL/GenBank/DDBJ whole genome shotgun (WGS) entry which is preliminary data.</text>
</comment>
<keyword evidence="2" id="KW-0963">Cytoplasm</keyword>
<dbReference type="InterPro" id="IPR041661">
    <property type="entry name" value="ZN622/Rei1/Reh1_Znf-C2H2"/>
</dbReference>
<dbReference type="Pfam" id="PF12171">
    <property type="entry name" value="zf-C2H2_jaz"/>
    <property type="match status" value="1"/>
</dbReference>
<keyword evidence="7" id="KW-0862">Zinc</keyword>
<dbReference type="GO" id="GO:0042273">
    <property type="term" value="P:ribosomal large subunit biogenesis"/>
    <property type="evidence" value="ECO:0007669"/>
    <property type="project" value="TreeGrafter"/>
</dbReference>
<evidence type="ECO:0000256" key="8">
    <source>
        <dbReference type="ARBA" id="ARBA00034126"/>
    </source>
</evidence>
<dbReference type="InterPro" id="IPR003604">
    <property type="entry name" value="Matrin/U1-like-C_Znf_C2H2"/>
</dbReference>
<dbReference type="PANTHER" id="PTHR13182">
    <property type="entry name" value="ZINC FINGER PROTEIN 622"/>
    <property type="match status" value="1"/>
</dbReference>
<dbReference type="Pfam" id="PF12756">
    <property type="entry name" value="zf-C2H2_2"/>
    <property type="match status" value="1"/>
</dbReference>
<evidence type="ECO:0000256" key="2">
    <source>
        <dbReference type="ARBA" id="ARBA00022490"/>
    </source>
</evidence>
<dbReference type="EMBL" id="CADEPI010000011">
    <property type="protein sequence ID" value="CAB3363157.1"/>
    <property type="molecule type" value="Genomic_DNA"/>
</dbReference>
<dbReference type="OrthoDB" id="19329at2759"/>
<evidence type="ECO:0000256" key="3">
    <source>
        <dbReference type="ARBA" id="ARBA00022517"/>
    </source>
</evidence>
<evidence type="ECO:0000256" key="7">
    <source>
        <dbReference type="ARBA" id="ARBA00022833"/>
    </source>
</evidence>
<proteinExistence type="inferred from homology"/>
<evidence type="ECO:0000256" key="6">
    <source>
        <dbReference type="ARBA" id="ARBA00022771"/>
    </source>
</evidence>
<reference evidence="10 11" key="1">
    <citation type="submission" date="2020-04" db="EMBL/GenBank/DDBJ databases">
        <authorList>
            <person name="Alioto T."/>
            <person name="Alioto T."/>
            <person name="Gomez Garrido J."/>
        </authorList>
    </citation>
    <scope>NUCLEOTIDE SEQUENCE [LARGE SCALE GENOMIC DNA]</scope>
</reference>
<evidence type="ECO:0000256" key="1">
    <source>
        <dbReference type="ARBA" id="ARBA00004496"/>
    </source>
</evidence>
<comment type="similarity">
    <text evidence="8">Belongs to the REI1 family.</text>
</comment>
<name>A0A8S1C7J3_9INSE</name>
<evidence type="ECO:0000259" key="9">
    <source>
        <dbReference type="PROSITE" id="PS00028"/>
    </source>
</evidence>
<dbReference type="GO" id="GO:0003676">
    <property type="term" value="F:nucleic acid binding"/>
    <property type="evidence" value="ECO:0007669"/>
    <property type="project" value="InterPro"/>
</dbReference>
<dbReference type="InterPro" id="IPR036236">
    <property type="entry name" value="Znf_C2H2_sf"/>
</dbReference>
<accession>A0A8S1C7J3</accession>
<sequence length="348" mass="40634">MAARFTCLSCRVIFQDPELQRVHYKTEWHRYNLKRKIAELPAVTSEEFERRTLQHKETEEVQEAFYCKPCCKTFGSQKSFDNHLPSKRHKEAVNKCDFVQVKEVSHAKQVVQEEEASDVEEVDSDEWDEEIEIDAKDCLFCEHHSASTFKNLKHMSEAHSFFIPDLEFVSDLRGLLSYLGSKVREGFMCLWCSGNNKAFWSAEATRQHMTDKGHCKVKYEGETLMEFADFYDYRSSYPDNNEEDMEVDVPVLEDNDFQLTLPSGAIIGHRSLFTYYRQNLNPNGALLPVKPKHFARYKAIGYTESTKEAILKKSRDIQYMRRVQSKMSMKVGVKANKLQPHFRAQVNF</sequence>
<evidence type="ECO:0000313" key="11">
    <source>
        <dbReference type="Proteomes" id="UP000494165"/>
    </source>
</evidence>
<keyword evidence="4" id="KW-0479">Metal-binding</keyword>
<dbReference type="Gene3D" id="3.30.160.60">
    <property type="entry name" value="Classic Zinc Finger"/>
    <property type="match status" value="1"/>
</dbReference>
<protein>
    <recommendedName>
        <fullName evidence="9">C2H2-type domain-containing protein</fullName>
    </recommendedName>
</protein>
<dbReference type="AlphaFoldDB" id="A0A8S1C7J3"/>
<dbReference type="InterPro" id="IPR013087">
    <property type="entry name" value="Znf_C2H2_type"/>
</dbReference>
<dbReference type="PANTHER" id="PTHR13182:SF8">
    <property type="entry name" value="CYTOPLASMIC 60S SUBUNIT BIOGENESIS FACTOR ZNF622"/>
    <property type="match status" value="1"/>
</dbReference>
<keyword evidence="5" id="KW-0677">Repeat</keyword>
<evidence type="ECO:0000256" key="5">
    <source>
        <dbReference type="ARBA" id="ARBA00022737"/>
    </source>
</evidence>
<keyword evidence="6" id="KW-0863">Zinc-finger</keyword>
<dbReference type="SMART" id="SM00451">
    <property type="entry name" value="ZnF_U1"/>
    <property type="match status" value="2"/>
</dbReference>
<evidence type="ECO:0000256" key="4">
    <source>
        <dbReference type="ARBA" id="ARBA00022723"/>
    </source>
</evidence>
<dbReference type="PROSITE" id="PS00028">
    <property type="entry name" value="ZINC_FINGER_C2H2_1"/>
    <property type="match status" value="1"/>
</dbReference>
<comment type="subcellular location">
    <subcellularLocation>
        <location evidence="1">Cytoplasm</location>
    </subcellularLocation>
</comment>
<dbReference type="SUPFAM" id="SSF57667">
    <property type="entry name" value="beta-beta-alpha zinc fingers"/>
    <property type="match status" value="2"/>
</dbReference>
<keyword evidence="11" id="KW-1185">Reference proteome</keyword>
<dbReference type="GO" id="GO:0008270">
    <property type="term" value="F:zinc ion binding"/>
    <property type="evidence" value="ECO:0007669"/>
    <property type="project" value="UniProtKB-KW"/>
</dbReference>
<dbReference type="GO" id="GO:0030687">
    <property type="term" value="C:preribosome, large subunit precursor"/>
    <property type="evidence" value="ECO:0007669"/>
    <property type="project" value="TreeGrafter"/>
</dbReference>